<dbReference type="RefSeq" id="WP_320499112.1">
    <property type="nucleotide sequence ID" value="NZ_JAXCLX010000001.1"/>
</dbReference>
<dbReference type="EC" id="3.4.23.43" evidence="3"/>
<proteinExistence type="predicted"/>
<gene>
    <name evidence="3" type="ORF">SMD31_02525</name>
</gene>
<dbReference type="InterPro" id="IPR000045">
    <property type="entry name" value="Prepilin_IV_endopep_pep"/>
</dbReference>
<evidence type="ECO:0000313" key="4">
    <source>
        <dbReference type="Proteomes" id="UP001271769"/>
    </source>
</evidence>
<reference evidence="3 4" key="1">
    <citation type="journal article" date="2013" name="Antonie Van Leeuwenhoek">
        <title>Dongia rigui sp. nov., isolated from freshwater of a large wetland in Korea.</title>
        <authorList>
            <person name="Baik K.S."/>
            <person name="Hwang Y.M."/>
            <person name="Choi J.S."/>
            <person name="Kwon J."/>
            <person name="Seong C.N."/>
        </authorList>
    </citation>
    <scope>NUCLEOTIDE SEQUENCE [LARGE SCALE GENOMIC DNA]</scope>
    <source>
        <strain evidence="3 4">04SU4-P</strain>
    </source>
</reference>
<feature type="transmembrane region" description="Helical" evidence="1">
    <location>
        <begin position="33"/>
        <end position="50"/>
    </location>
</feature>
<dbReference type="Pfam" id="PF01478">
    <property type="entry name" value="Peptidase_A24"/>
    <property type="match status" value="1"/>
</dbReference>
<feature type="transmembrane region" description="Helical" evidence="1">
    <location>
        <begin position="6"/>
        <end position="26"/>
    </location>
</feature>
<feature type="transmembrane region" description="Helical" evidence="1">
    <location>
        <begin position="56"/>
        <end position="74"/>
    </location>
</feature>
<feature type="domain" description="Prepilin type IV endopeptidase peptidase" evidence="2">
    <location>
        <begin position="11"/>
        <end position="117"/>
    </location>
</feature>
<comment type="caution">
    <text evidence="3">The sequence shown here is derived from an EMBL/GenBank/DDBJ whole genome shotgun (WGS) entry which is preliminary data.</text>
</comment>
<evidence type="ECO:0000259" key="2">
    <source>
        <dbReference type="Pfam" id="PF01478"/>
    </source>
</evidence>
<evidence type="ECO:0000256" key="1">
    <source>
        <dbReference type="SAM" id="Phobius"/>
    </source>
</evidence>
<protein>
    <submittedName>
        <fullName evidence="3">Prepilin peptidase</fullName>
        <ecNumber evidence="3">3.4.23.43</ecNumber>
    </submittedName>
</protein>
<organism evidence="3 4">
    <name type="scientific">Dongia rigui</name>
    <dbReference type="NCBI Taxonomy" id="940149"/>
    <lineage>
        <taxon>Bacteria</taxon>
        <taxon>Pseudomonadati</taxon>
        <taxon>Pseudomonadota</taxon>
        <taxon>Alphaproteobacteria</taxon>
        <taxon>Rhodospirillales</taxon>
        <taxon>Dongiaceae</taxon>
        <taxon>Dongia</taxon>
    </lineage>
</organism>
<keyword evidence="3" id="KW-0378">Hydrolase</keyword>
<keyword evidence="1" id="KW-1133">Transmembrane helix</keyword>
<dbReference type="Proteomes" id="UP001271769">
    <property type="component" value="Unassembled WGS sequence"/>
</dbReference>
<dbReference type="GO" id="GO:0004190">
    <property type="term" value="F:aspartic-type endopeptidase activity"/>
    <property type="evidence" value="ECO:0007669"/>
    <property type="project" value="UniProtKB-EC"/>
</dbReference>
<sequence length="166" mass="17714">MSDLFIVTCEILLLGLLIVGAAFDIAKFRLPNWLTAATALLALPWLALSAPVWPDLGLHLAAGLLFLAVGILALRFDLMGGGDVKWLAALAIWVGLGLDLVRLLMLTGFAGGILAGIMLLLGRFGVTYGVQDGKRHLPYGVAIALAGLDFWFRRGHLGQQIAVLWG</sequence>
<accession>A0ABU5DTW3</accession>
<dbReference type="EMBL" id="JAXCLX010000001">
    <property type="protein sequence ID" value="MDY0870773.1"/>
    <property type="molecule type" value="Genomic_DNA"/>
</dbReference>
<evidence type="ECO:0000313" key="3">
    <source>
        <dbReference type="EMBL" id="MDY0870773.1"/>
    </source>
</evidence>
<name>A0ABU5DTW3_9PROT</name>
<feature type="transmembrane region" description="Helical" evidence="1">
    <location>
        <begin position="111"/>
        <end position="130"/>
    </location>
</feature>
<keyword evidence="4" id="KW-1185">Reference proteome</keyword>
<keyword evidence="1" id="KW-0812">Transmembrane</keyword>
<dbReference type="Gene3D" id="1.20.120.1220">
    <property type="match status" value="1"/>
</dbReference>
<keyword evidence="1" id="KW-0472">Membrane</keyword>